<dbReference type="InterPro" id="IPR017853">
    <property type="entry name" value="GH"/>
</dbReference>
<name>A0ABP6PVU4_9ACTN</name>
<feature type="domain" description="Glycosyl hydrolase-like 10" evidence="2">
    <location>
        <begin position="61"/>
        <end position="370"/>
    </location>
</feature>
<dbReference type="EMBL" id="BAAAUV010000001">
    <property type="protein sequence ID" value="GAA3191616.1"/>
    <property type="molecule type" value="Genomic_DNA"/>
</dbReference>
<dbReference type="InterPro" id="IPR003790">
    <property type="entry name" value="GHL10"/>
</dbReference>
<evidence type="ECO:0000256" key="1">
    <source>
        <dbReference type="ARBA" id="ARBA00022729"/>
    </source>
</evidence>
<dbReference type="PROSITE" id="PS51257">
    <property type="entry name" value="PROKAR_LIPOPROTEIN"/>
    <property type="match status" value="1"/>
</dbReference>
<gene>
    <name evidence="3" type="ORF">GCM10010468_00050</name>
</gene>
<dbReference type="Gene3D" id="2.60.40.10">
    <property type="entry name" value="Immunoglobulins"/>
    <property type="match status" value="1"/>
</dbReference>
<keyword evidence="4" id="KW-1185">Reference proteome</keyword>
<sequence length="521" mass="57201">MSRGRRTAAGLITAGLVLTAGCAGEDPQTALPPVGNLDLAQASTAECPKVPATGDDPAKQVRGMWISSVYGGDWPGDPELSVAKKKAGYRKLLDRAKAMRLNTVFMQIRPAGDAFYASPYEPWSAWLTGKAGKDPGWDVLKFLIDEAHARDLEFHAWFNPYRVGQDNKRAHLAPSSPARKHPDWVHVYGKYLWYDPGLPQVRELALNAVLDVVRKYDVDGVHFDDYFYPYPTGKDFPDAKTFKAYGKGYASKAAWRRANVDQLVQRVSGEVKKAKSWVKFGISPFGIWRNKRDDPAGSNTKGLDSYAEIYGDTRKWVRQRWLDYVLPQLYWPIGDKAADYRTLVAWWANLVKGTGVQLTIGQAAYRIGEDKIWKKPDELSRHLTLNRKYPEVRGDVFFSAADVSANRGGFGSVLLRDHYRTPALIPPSKGAKAPAAPAGVKVSGAAVSWKGSKGATSYAVYRRSGKAAACGTVRPADLIGTTRGTSFTDTGRPSGTVTYTVTALDRGHAESAPARTVTAAR</sequence>
<dbReference type="PANTHER" id="PTHR43405">
    <property type="entry name" value="GLYCOSYL HYDROLASE DIGH"/>
    <property type="match status" value="1"/>
</dbReference>
<evidence type="ECO:0000313" key="3">
    <source>
        <dbReference type="EMBL" id="GAA3191616.1"/>
    </source>
</evidence>
<comment type="caution">
    <text evidence="3">The sequence shown here is derived from an EMBL/GenBank/DDBJ whole genome shotgun (WGS) entry which is preliminary data.</text>
</comment>
<evidence type="ECO:0000259" key="2">
    <source>
        <dbReference type="Pfam" id="PF02638"/>
    </source>
</evidence>
<dbReference type="InterPro" id="IPR052177">
    <property type="entry name" value="Divisome_Glycosyl_Hydrolase"/>
</dbReference>
<dbReference type="InterPro" id="IPR013783">
    <property type="entry name" value="Ig-like_fold"/>
</dbReference>
<dbReference type="Pfam" id="PF02638">
    <property type="entry name" value="GHL10"/>
    <property type="match status" value="1"/>
</dbReference>
<dbReference type="PANTHER" id="PTHR43405:SF1">
    <property type="entry name" value="GLYCOSYL HYDROLASE DIGH"/>
    <property type="match status" value="1"/>
</dbReference>
<protein>
    <submittedName>
        <fullName evidence="3">Family 10 glycosylhydrolase</fullName>
    </submittedName>
</protein>
<evidence type="ECO:0000313" key="4">
    <source>
        <dbReference type="Proteomes" id="UP001501237"/>
    </source>
</evidence>
<keyword evidence="1" id="KW-0732">Signal</keyword>
<accession>A0ABP6PVU4</accession>
<organism evidence="3 4">
    <name type="scientific">Actinocorallia longicatena</name>
    <dbReference type="NCBI Taxonomy" id="111803"/>
    <lineage>
        <taxon>Bacteria</taxon>
        <taxon>Bacillati</taxon>
        <taxon>Actinomycetota</taxon>
        <taxon>Actinomycetes</taxon>
        <taxon>Streptosporangiales</taxon>
        <taxon>Thermomonosporaceae</taxon>
        <taxon>Actinocorallia</taxon>
    </lineage>
</organism>
<reference evidence="4" key="1">
    <citation type="journal article" date="2019" name="Int. J. Syst. Evol. Microbiol.">
        <title>The Global Catalogue of Microorganisms (GCM) 10K type strain sequencing project: providing services to taxonomists for standard genome sequencing and annotation.</title>
        <authorList>
            <consortium name="The Broad Institute Genomics Platform"/>
            <consortium name="The Broad Institute Genome Sequencing Center for Infectious Disease"/>
            <person name="Wu L."/>
            <person name="Ma J."/>
        </authorList>
    </citation>
    <scope>NUCLEOTIDE SEQUENCE [LARGE SCALE GENOMIC DNA]</scope>
    <source>
        <strain evidence="4">JCM 9377</strain>
    </source>
</reference>
<dbReference type="RefSeq" id="WP_344820990.1">
    <property type="nucleotide sequence ID" value="NZ_BAAAUV010000001.1"/>
</dbReference>
<dbReference type="SUPFAM" id="SSF51445">
    <property type="entry name" value="(Trans)glycosidases"/>
    <property type="match status" value="1"/>
</dbReference>
<dbReference type="Proteomes" id="UP001501237">
    <property type="component" value="Unassembled WGS sequence"/>
</dbReference>
<proteinExistence type="predicted"/>
<dbReference type="Gene3D" id="3.20.20.80">
    <property type="entry name" value="Glycosidases"/>
    <property type="match status" value="1"/>
</dbReference>